<keyword evidence="3" id="KW-1185">Reference proteome</keyword>
<dbReference type="EMBL" id="JAODUO010000588">
    <property type="protein sequence ID" value="KAK2177607.1"/>
    <property type="molecule type" value="Genomic_DNA"/>
</dbReference>
<organism evidence="2 3">
    <name type="scientific">Ridgeia piscesae</name>
    <name type="common">Tubeworm</name>
    <dbReference type="NCBI Taxonomy" id="27915"/>
    <lineage>
        <taxon>Eukaryota</taxon>
        <taxon>Metazoa</taxon>
        <taxon>Spiralia</taxon>
        <taxon>Lophotrochozoa</taxon>
        <taxon>Annelida</taxon>
        <taxon>Polychaeta</taxon>
        <taxon>Sedentaria</taxon>
        <taxon>Canalipalpata</taxon>
        <taxon>Sabellida</taxon>
        <taxon>Siboglinidae</taxon>
        <taxon>Ridgeia</taxon>
    </lineage>
</organism>
<proteinExistence type="predicted"/>
<evidence type="ECO:0000259" key="1">
    <source>
        <dbReference type="Pfam" id="PF08241"/>
    </source>
</evidence>
<comment type="caution">
    <text evidence="2">The sequence shown here is derived from an EMBL/GenBank/DDBJ whole genome shotgun (WGS) entry which is preliminary data.</text>
</comment>
<dbReference type="SUPFAM" id="SSF53335">
    <property type="entry name" value="S-adenosyl-L-methionine-dependent methyltransferases"/>
    <property type="match status" value="1"/>
</dbReference>
<dbReference type="AlphaFoldDB" id="A0AAD9NP48"/>
<dbReference type="Proteomes" id="UP001209878">
    <property type="component" value="Unassembled WGS sequence"/>
</dbReference>
<dbReference type="GO" id="GO:0008757">
    <property type="term" value="F:S-adenosylmethionine-dependent methyltransferase activity"/>
    <property type="evidence" value="ECO:0007669"/>
    <property type="project" value="InterPro"/>
</dbReference>
<evidence type="ECO:0000313" key="2">
    <source>
        <dbReference type="EMBL" id="KAK2177607.1"/>
    </source>
</evidence>
<name>A0AAD9NP48_RIDPI</name>
<feature type="domain" description="Methyltransferase type 11" evidence="1">
    <location>
        <begin position="6"/>
        <end position="84"/>
    </location>
</feature>
<accession>A0AAD9NP48</accession>
<protein>
    <recommendedName>
        <fullName evidence="1">Methyltransferase type 11 domain-containing protein</fullName>
    </recommendedName>
</protein>
<sequence>MLKEEYGYTRLDATDASQAMLNKAHDTGVYRNFYCCRIGDGHKLPIEDDTYDAAVMSGGMALGHIMCDAFLELIRVVKPGGLIVNVMREEFIRTVEEYHNLQPSFKQWADEKRWECIEQVIPPVKYYNDYDALVHVYRVL</sequence>
<dbReference type="Pfam" id="PF08241">
    <property type="entry name" value="Methyltransf_11"/>
    <property type="match status" value="1"/>
</dbReference>
<dbReference type="InterPro" id="IPR029063">
    <property type="entry name" value="SAM-dependent_MTases_sf"/>
</dbReference>
<reference evidence="2" key="1">
    <citation type="journal article" date="2023" name="Mol. Biol. Evol.">
        <title>Third-Generation Sequencing Reveals the Adaptive Role of the Epigenome in Three Deep-Sea Polychaetes.</title>
        <authorList>
            <person name="Perez M."/>
            <person name="Aroh O."/>
            <person name="Sun Y."/>
            <person name="Lan Y."/>
            <person name="Juniper S.K."/>
            <person name="Young C.R."/>
            <person name="Angers B."/>
            <person name="Qian P.Y."/>
        </authorList>
    </citation>
    <scope>NUCLEOTIDE SEQUENCE</scope>
    <source>
        <strain evidence="2">R07B-5</strain>
    </source>
</reference>
<dbReference type="InterPro" id="IPR013216">
    <property type="entry name" value="Methyltransf_11"/>
</dbReference>
<dbReference type="Gene3D" id="3.40.50.150">
    <property type="entry name" value="Vaccinia Virus protein VP39"/>
    <property type="match status" value="1"/>
</dbReference>
<gene>
    <name evidence="2" type="ORF">NP493_589g00005</name>
</gene>
<evidence type="ECO:0000313" key="3">
    <source>
        <dbReference type="Proteomes" id="UP001209878"/>
    </source>
</evidence>